<dbReference type="InterPro" id="IPR011333">
    <property type="entry name" value="SKP1/BTB/POZ_sf"/>
</dbReference>
<sequence length="205" mass="23929">MTKKDNALQKFAHQRYKLFQDQNQQNGRFDVTFQFDKKQLFAHSFVLWPLSEVFESTLFGPLAEKGPITPKRYQFDDFKEFLTYLYIGNCKIDAQNVMSLVDLSEYYQIKPLKNVCDAFITESAAQTENILTLYESLKRYTLKTAMAKVMETIASKTDEILKSKDFLSIEKETILDIVKMDTLNSKEEELFQAVSLRLNKIKKVL</sequence>
<dbReference type="WBParaSite" id="PSU_v2.g1529.t1">
    <property type="protein sequence ID" value="PSU_v2.g1529.t1"/>
    <property type="gene ID" value="PSU_v2.g1529"/>
</dbReference>
<feature type="domain" description="BTB" evidence="1">
    <location>
        <begin position="29"/>
        <end position="94"/>
    </location>
</feature>
<protein>
    <submittedName>
        <fullName evidence="3">BTB domain-containing protein</fullName>
    </submittedName>
</protein>
<dbReference type="SMART" id="SM00225">
    <property type="entry name" value="BTB"/>
    <property type="match status" value="1"/>
</dbReference>
<dbReference type="Proteomes" id="UP000887577">
    <property type="component" value="Unplaced"/>
</dbReference>
<dbReference type="InterPro" id="IPR011705">
    <property type="entry name" value="BACK"/>
</dbReference>
<dbReference type="Pfam" id="PF00651">
    <property type="entry name" value="BTB"/>
    <property type="match status" value="1"/>
</dbReference>
<dbReference type="Gene3D" id="1.25.40.420">
    <property type="match status" value="1"/>
</dbReference>
<proteinExistence type="predicted"/>
<accession>A0A914Y955</accession>
<evidence type="ECO:0000313" key="2">
    <source>
        <dbReference type="Proteomes" id="UP000887577"/>
    </source>
</evidence>
<dbReference type="AlphaFoldDB" id="A0A914Y955"/>
<dbReference type="PROSITE" id="PS50097">
    <property type="entry name" value="BTB"/>
    <property type="match status" value="1"/>
</dbReference>
<name>A0A914Y955_9BILA</name>
<dbReference type="Pfam" id="PF07707">
    <property type="entry name" value="BACK"/>
    <property type="match status" value="1"/>
</dbReference>
<dbReference type="CDD" id="cd18186">
    <property type="entry name" value="BTB_POZ_ZBTB_KLHL-like"/>
    <property type="match status" value="1"/>
</dbReference>
<dbReference type="SUPFAM" id="SSF54695">
    <property type="entry name" value="POZ domain"/>
    <property type="match status" value="1"/>
</dbReference>
<dbReference type="PANTHER" id="PTHR45774">
    <property type="entry name" value="BTB/POZ DOMAIN-CONTAINING"/>
    <property type="match status" value="1"/>
</dbReference>
<reference evidence="3" key="1">
    <citation type="submission" date="2022-11" db="UniProtKB">
        <authorList>
            <consortium name="WormBaseParasite"/>
        </authorList>
    </citation>
    <scope>IDENTIFICATION</scope>
</reference>
<dbReference type="Gene3D" id="3.30.710.10">
    <property type="entry name" value="Potassium Channel Kv1.1, Chain A"/>
    <property type="match status" value="1"/>
</dbReference>
<evidence type="ECO:0000313" key="3">
    <source>
        <dbReference type="WBParaSite" id="PSU_v2.g1529.t1"/>
    </source>
</evidence>
<keyword evidence="2" id="KW-1185">Reference proteome</keyword>
<dbReference type="PANTHER" id="PTHR45774:SF3">
    <property type="entry name" value="BTB (POZ) DOMAIN-CONTAINING 2B-RELATED"/>
    <property type="match status" value="1"/>
</dbReference>
<dbReference type="InterPro" id="IPR000210">
    <property type="entry name" value="BTB/POZ_dom"/>
</dbReference>
<evidence type="ECO:0000259" key="1">
    <source>
        <dbReference type="PROSITE" id="PS50097"/>
    </source>
</evidence>
<organism evidence="2 3">
    <name type="scientific">Panagrolaimus superbus</name>
    <dbReference type="NCBI Taxonomy" id="310955"/>
    <lineage>
        <taxon>Eukaryota</taxon>
        <taxon>Metazoa</taxon>
        <taxon>Ecdysozoa</taxon>
        <taxon>Nematoda</taxon>
        <taxon>Chromadorea</taxon>
        <taxon>Rhabditida</taxon>
        <taxon>Tylenchina</taxon>
        <taxon>Panagrolaimomorpha</taxon>
        <taxon>Panagrolaimoidea</taxon>
        <taxon>Panagrolaimidae</taxon>
        <taxon>Panagrolaimus</taxon>
    </lineage>
</organism>